<sequence length="146" mass="16989">MTVDRAIFDKLKELANEGGVTLEERFDYHWANTTEYFAWRVEPPLPEWKNDPLFKPNAAVGRGVIRLQGNLPHIWWNLGDVAQIQAGNAPHRLILSWRKLDAIGYIRVPYTSGVKSGWHISQRHTPYWIEMTTTIRDGKQYVKFLT</sequence>
<keyword evidence="2" id="KW-1185">Reference proteome</keyword>
<protein>
    <submittedName>
        <fullName evidence="1">Uncharacterized protein</fullName>
    </submittedName>
</protein>
<dbReference type="VEuPathDB" id="FungiDB:PV10_01613"/>
<proteinExistence type="predicted"/>
<organism evidence="1 2">
    <name type="scientific">Exophiala mesophila</name>
    <name type="common">Black yeast-like fungus</name>
    <dbReference type="NCBI Taxonomy" id="212818"/>
    <lineage>
        <taxon>Eukaryota</taxon>
        <taxon>Fungi</taxon>
        <taxon>Dikarya</taxon>
        <taxon>Ascomycota</taxon>
        <taxon>Pezizomycotina</taxon>
        <taxon>Eurotiomycetes</taxon>
        <taxon>Chaetothyriomycetidae</taxon>
        <taxon>Chaetothyriales</taxon>
        <taxon>Herpotrichiellaceae</taxon>
        <taxon>Exophiala</taxon>
    </lineage>
</organism>
<dbReference type="OrthoDB" id="648861at2759"/>
<dbReference type="GeneID" id="27319458"/>
<evidence type="ECO:0000313" key="1">
    <source>
        <dbReference type="EMBL" id="KIV97912.1"/>
    </source>
</evidence>
<name>A0A0D1ZTL6_EXOME</name>
<accession>A0A0D1ZTL6</accession>
<gene>
    <name evidence="1" type="ORF">PV10_01613</name>
</gene>
<dbReference type="RefSeq" id="XP_016229486.1">
    <property type="nucleotide sequence ID" value="XM_016365837.1"/>
</dbReference>
<reference evidence="1 2" key="1">
    <citation type="submission" date="2015-01" db="EMBL/GenBank/DDBJ databases">
        <title>The Genome Sequence of Exophiala mesophila CBS40295.</title>
        <authorList>
            <consortium name="The Broad Institute Genomics Platform"/>
            <person name="Cuomo C."/>
            <person name="de Hoog S."/>
            <person name="Gorbushina A."/>
            <person name="Stielow B."/>
            <person name="Teixiera M."/>
            <person name="Abouelleil A."/>
            <person name="Chapman S.B."/>
            <person name="Priest M."/>
            <person name="Young S.K."/>
            <person name="Wortman J."/>
            <person name="Nusbaum C."/>
            <person name="Birren B."/>
        </authorList>
    </citation>
    <scope>NUCLEOTIDE SEQUENCE [LARGE SCALE GENOMIC DNA]</scope>
    <source>
        <strain evidence="1 2">CBS 40295</strain>
    </source>
</reference>
<dbReference type="HOGENOM" id="CLU_1777447_0_0_1"/>
<dbReference type="Proteomes" id="UP000054302">
    <property type="component" value="Unassembled WGS sequence"/>
</dbReference>
<evidence type="ECO:0000313" key="2">
    <source>
        <dbReference type="Proteomes" id="UP000054302"/>
    </source>
</evidence>
<dbReference type="AlphaFoldDB" id="A0A0D1ZTL6"/>
<dbReference type="EMBL" id="KN847520">
    <property type="protein sequence ID" value="KIV97912.1"/>
    <property type="molecule type" value="Genomic_DNA"/>
</dbReference>